<keyword evidence="2" id="KW-1185">Reference proteome</keyword>
<organism evidence="1 2">
    <name type="scientific">Liparis tanakae</name>
    <name type="common">Tanaka's snailfish</name>
    <dbReference type="NCBI Taxonomy" id="230148"/>
    <lineage>
        <taxon>Eukaryota</taxon>
        <taxon>Metazoa</taxon>
        <taxon>Chordata</taxon>
        <taxon>Craniata</taxon>
        <taxon>Vertebrata</taxon>
        <taxon>Euteleostomi</taxon>
        <taxon>Actinopterygii</taxon>
        <taxon>Neopterygii</taxon>
        <taxon>Teleostei</taxon>
        <taxon>Neoteleostei</taxon>
        <taxon>Acanthomorphata</taxon>
        <taxon>Eupercaria</taxon>
        <taxon>Perciformes</taxon>
        <taxon>Cottioidei</taxon>
        <taxon>Cottales</taxon>
        <taxon>Liparidae</taxon>
        <taxon>Liparis</taxon>
    </lineage>
</organism>
<gene>
    <name evidence="1" type="ORF">EYF80_022019</name>
</gene>
<reference evidence="1 2" key="1">
    <citation type="submission" date="2019-03" db="EMBL/GenBank/DDBJ databases">
        <title>First draft genome of Liparis tanakae, snailfish: a comprehensive survey of snailfish specific genes.</title>
        <authorList>
            <person name="Kim W."/>
            <person name="Song I."/>
            <person name="Jeong J.-H."/>
            <person name="Kim D."/>
            <person name="Kim S."/>
            <person name="Ryu S."/>
            <person name="Song J.Y."/>
            <person name="Lee S.K."/>
        </authorList>
    </citation>
    <scope>NUCLEOTIDE SEQUENCE [LARGE SCALE GENOMIC DNA]</scope>
    <source>
        <tissue evidence="1">Muscle</tissue>
    </source>
</reference>
<accession>A0A4Z2HRT9</accession>
<dbReference type="Proteomes" id="UP000314294">
    <property type="component" value="Unassembled WGS sequence"/>
</dbReference>
<name>A0A4Z2HRT9_9TELE</name>
<protein>
    <submittedName>
        <fullName evidence="1">Uncharacterized protein</fullName>
    </submittedName>
</protein>
<dbReference type="AlphaFoldDB" id="A0A4Z2HRT9"/>
<proteinExistence type="predicted"/>
<comment type="caution">
    <text evidence="1">The sequence shown here is derived from an EMBL/GenBank/DDBJ whole genome shotgun (WGS) entry which is preliminary data.</text>
</comment>
<evidence type="ECO:0000313" key="2">
    <source>
        <dbReference type="Proteomes" id="UP000314294"/>
    </source>
</evidence>
<evidence type="ECO:0000313" key="1">
    <source>
        <dbReference type="EMBL" id="TNN67703.1"/>
    </source>
</evidence>
<dbReference type="EMBL" id="SRLO01000199">
    <property type="protein sequence ID" value="TNN67703.1"/>
    <property type="molecule type" value="Genomic_DNA"/>
</dbReference>
<sequence>MSTVSVCSVGLFCPSSISTGETAPLSLELLLKSGVRRLPSLQTGVTAREILASSKASALC</sequence>